<dbReference type="HOGENOM" id="CLU_099113_0_0_1"/>
<sequence length="207" mass="23500">MSALEPLSLYITLTFLGNDARKNFYHWTLHATSSNPPSGTKFHATDNGDQRNLYRYEHVEINDPADSNDVVVCLKLGLVNSIQKIHESLKKVPLGSARYLPRREDRWTCRVFLKEAFKQLDQDHVLALPPGMDVDEIEAACYRHADYYYALKKRTKKIGPVIVNDADWLRWDEPNSVDGSSRMSYTQPTDALPTTGPAGTERQSDST</sequence>
<organism evidence="2 3">
    <name type="scientific">Pseudallescheria apiosperma</name>
    <name type="common">Scedosporium apiospermum</name>
    <dbReference type="NCBI Taxonomy" id="563466"/>
    <lineage>
        <taxon>Eukaryota</taxon>
        <taxon>Fungi</taxon>
        <taxon>Dikarya</taxon>
        <taxon>Ascomycota</taxon>
        <taxon>Pezizomycotina</taxon>
        <taxon>Sordariomycetes</taxon>
        <taxon>Hypocreomycetidae</taxon>
        <taxon>Microascales</taxon>
        <taxon>Microascaceae</taxon>
        <taxon>Scedosporium</taxon>
    </lineage>
</organism>
<dbReference type="GeneID" id="27723134"/>
<keyword evidence="3" id="KW-1185">Reference proteome</keyword>
<gene>
    <name evidence="2" type="ORF">SAPIO_CDS4062</name>
</gene>
<evidence type="ECO:0000256" key="1">
    <source>
        <dbReference type="SAM" id="MobiDB-lite"/>
    </source>
</evidence>
<dbReference type="VEuPathDB" id="FungiDB:SAPIO_CDS4062"/>
<dbReference type="RefSeq" id="XP_016643687.1">
    <property type="nucleotide sequence ID" value="XM_016786711.1"/>
</dbReference>
<evidence type="ECO:0000313" key="2">
    <source>
        <dbReference type="EMBL" id="KEZ43888.1"/>
    </source>
</evidence>
<dbReference type="KEGG" id="sapo:SAPIO_CDS4062"/>
<feature type="region of interest" description="Disordered" evidence="1">
    <location>
        <begin position="176"/>
        <end position="207"/>
    </location>
</feature>
<accession>A0A084G976</accession>
<comment type="caution">
    <text evidence="2">The sequence shown here is derived from an EMBL/GenBank/DDBJ whole genome shotgun (WGS) entry which is preliminary data.</text>
</comment>
<evidence type="ECO:0000313" key="3">
    <source>
        <dbReference type="Proteomes" id="UP000028545"/>
    </source>
</evidence>
<proteinExistence type="predicted"/>
<dbReference type="OrthoDB" id="3016366at2759"/>
<dbReference type="Proteomes" id="UP000028545">
    <property type="component" value="Unassembled WGS sequence"/>
</dbReference>
<feature type="compositionally biased region" description="Polar residues" evidence="1">
    <location>
        <begin position="177"/>
        <end position="189"/>
    </location>
</feature>
<reference evidence="2 3" key="1">
    <citation type="journal article" date="2014" name="Genome Announc.">
        <title>Draft genome sequence of the pathogenic fungus Scedosporium apiospermum.</title>
        <authorList>
            <person name="Vandeputte P."/>
            <person name="Ghamrawi S."/>
            <person name="Rechenmann M."/>
            <person name="Iltis A."/>
            <person name="Giraud S."/>
            <person name="Fleury M."/>
            <person name="Thornton C."/>
            <person name="Delhaes L."/>
            <person name="Meyer W."/>
            <person name="Papon N."/>
            <person name="Bouchara J.P."/>
        </authorList>
    </citation>
    <scope>NUCLEOTIDE SEQUENCE [LARGE SCALE GENOMIC DNA]</scope>
    <source>
        <strain evidence="2 3">IHEM 14462</strain>
    </source>
</reference>
<name>A0A084G976_PSEDA</name>
<dbReference type="InterPro" id="IPR054208">
    <property type="entry name" value="DUF6914"/>
</dbReference>
<dbReference type="AlphaFoldDB" id="A0A084G976"/>
<dbReference type="EMBL" id="JOWA01000090">
    <property type="protein sequence ID" value="KEZ43888.1"/>
    <property type="molecule type" value="Genomic_DNA"/>
</dbReference>
<dbReference type="Pfam" id="PF21858">
    <property type="entry name" value="DUF6914"/>
    <property type="match status" value="1"/>
</dbReference>
<protein>
    <submittedName>
        <fullName evidence="2">Uncharacterized protein</fullName>
    </submittedName>
</protein>